<dbReference type="Pfam" id="PF03016">
    <property type="entry name" value="Exostosin_GT47"/>
    <property type="match status" value="1"/>
</dbReference>
<proteinExistence type="predicted"/>
<evidence type="ECO:0000259" key="1">
    <source>
        <dbReference type="Pfam" id="PF03016"/>
    </source>
</evidence>
<organism evidence="2 3">
    <name type="scientific">Deinandra increscens subsp. villosa</name>
    <dbReference type="NCBI Taxonomy" id="3103831"/>
    <lineage>
        <taxon>Eukaryota</taxon>
        <taxon>Viridiplantae</taxon>
        <taxon>Streptophyta</taxon>
        <taxon>Embryophyta</taxon>
        <taxon>Tracheophyta</taxon>
        <taxon>Spermatophyta</taxon>
        <taxon>Magnoliopsida</taxon>
        <taxon>eudicotyledons</taxon>
        <taxon>Gunneridae</taxon>
        <taxon>Pentapetalae</taxon>
        <taxon>asterids</taxon>
        <taxon>campanulids</taxon>
        <taxon>Asterales</taxon>
        <taxon>Asteraceae</taxon>
        <taxon>Asteroideae</taxon>
        <taxon>Heliantheae alliance</taxon>
        <taxon>Madieae</taxon>
        <taxon>Madiinae</taxon>
        <taxon>Deinandra</taxon>
    </lineage>
</organism>
<dbReference type="InterPro" id="IPR040911">
    <property type="entry name" value="Exostosin_GT47"/>
</dbReference>
<gene>
    <name evidence="2" type="ORF">SSX86_030030</name>
</gene>
<comment type="caution">
    <text evidence="2">The sequence shown here is derived from an EMBL/GenBank/DDBJ whole genome shotgun (WGS) entry which is preliminary data.</text>
</comment>
<name>A0AAP0CB92_9ASTR</name>
<sequence length="221" mass="25747">MNGKDHFLVGGRPTWDYRQKSDDDSDWGNKFFFLPAAQNMSILLVESSLWNSDDFAIPYPNYFHPSKDSEVFTWEDWMTRMEQKWLFCFVGAPHPNNPKSVRNLLIGQNVCIEQRLNRIDPETVKTQEDGEEVISLIPRLIYVDPDSKLETLEDAFDVSLKADIHKVTRLRQDMIDGRTSDYLVEEYSWKYALLEQGDDEGACEWDNGSADCLIRKLEHQT</sequence>
<dbReference type="Proteomes" id="UP001408789">
    <property type="component" value="Unassembled WGS sequence"/>
</dbReference>
<accession>A0AAP0CB92</accession>
<dbReference type="AlphaFoldDB" id="A0AAP0CB92"/>
<evidence type="ECO:0000313" key="3">
    <source>
        <dbReference type="Proteomes" id="UP001408789"/>
    </source>
</evidence>
<reference evidence="2 3" key="1">
    <citation type="submission" date="2024-04" db="EMBL/GenBank/DDBJ databases">
        <title>The reference genome of an endangered Asteraceae, Deinandra increscens subsp. villosa, native to the Central Coast of California.</title>
        <authorList>
            <person name="Guilliams M."/>
            <person name="Hasenstab-Lehman K."/>
            <person name="Meyer R."/>
            <person name="Mcevoy S."/>
        </authorList>
    </citation>
    <scope>NUCLEOTIDE SEQUENCE [LARGE SCALE GENOMIC DNA]</scope>
    <source>
        <tissue evidence="2">Leaf</tissue>
    </source>
</reference>
<evidence type="ECO:0000313" key="2">
    <source>
        <dbReference type="EMBL" id="KAK9053396.1"/>
    </source>
</evidence>
<protein>
    <recommendedName>
        <fullName evidence="1">Exostosin GT47 domain-containing protein</fullName>
    </recommendedName>
</protein>
<keyword evidence="3" id="KW-1185">Reference proteome</keyword>
<feature type="domain" description="Exostosin GT47" evidence="1">
    <location>
        <begin position="1"/>
        <end position="108"/>
    </location>
</feature>
<dbReference type="EMBL" id="JBCNJP010000027">
    <property type="protein sequence ID" value="KAK9053396.1"/>
    <property type="molecule type" value="Genomic_DNA"/>
</dbReference>